<evidence type="ECO:0000256" key="1">
    <source>
        <dbReference type="ARBA" id="ARBA00009283"/>
    </source>
</evidence>
<gene>
    <name evidence="5" type="ORF">OXX778_LOCUS21994</name>
</gene>
<keyword evidence="4" id="KW-0547">Nucleotide-binding</keyword>
<reference evidence="5" key="1">
    <citation type="submission" date="2021-02" db="EMBL/GenBank/DDBJ databases">
        <authorList>
            <person name="Nowell W R."/>
        </authorList>
    </citation>
    <scope>NUCLEOTIDE SEQUENCE</scope>
    <source>
        <strain evidence="5">Ploen Becks lab</strain>
    </source>
</reference>
<feature type="non-terminal residue" evidence="5">
    <location>
        <position position="468"/>
    </location>
</feature>
<dbReference type="GO" id="GO:0016020">
    <property type="term" value="C:membrane"/>
    <property type="evidence" value="ECO:0007669"/>
    <property type="project" value="TreeGrafter"/>
</dbReference>
<dbReference type="Gene3D" id="3.30.420.150">
    <property type="entry name" value="Exopolyphosphatase. Domain 2"/>
    <property type="match status" value="1"/>
</dbReference>
<comment type="caution">
    <text evidence="5">The sequence shown here is derived from an EMBL/GenBank/DDBJ whole genome shotgun (WGS) entry which is preliminary data.</text>
</comment>
<accession>A0A814QHM7</accession>
<dbReference type="PANTHER" id="PTHR11782">
    <property type="entry name" value="ADENOSINE/GUANOSINE DIPHOSPHATASE"/>
    <property type="match status" value="1"/>
</dbReference>
<evidence type="ECO:0000256" key="4">
    <source>
        <dbReference type="PIRSR" id="PIRSR600407-2"/>
    </source>
</evidence>
<dbReference type="Proteomes" id="UP000663879">
    <property type="component" value="Unassembled WGS sequence"/>
</dbReference>
<evidence type="ECO:0000256" key="2">
    <source>
        <dbReference type="ARBA" id="ARBA00022801"/>
    </source>
</evidence>
<dbReference type="GO" id="GO:0045134">
    <property type="term" value="F:UDP phosphatase activity"/>
    <property type="evidence" value="ECO:0007669"/>
    <property type="project" value="TreeGrafter"/>
</dbReference>
<dbReference type="GO" id="GO:0009134">
    <property type="term" value="P:nucleoside diphosphate catabolic process"/>
    <property type="evidence" value="ECO:0007669"/>
    <property type="project" value="TreeGrafter"/>
</dbReference>
<evidence type="ECO:0000256" key="3">
    <source>
        <dbReference type="PIRSR" id="PIRSR600407-1"/>
    </source>
</evidence>
<name>A0A814QHM7_9BILA</name>
<dbReference type="Pfam" id="PF01150">
    <property type="entry name" value="GDA1_CD39"/>
    <property type="match status" value="1"/>
</dbReference>
<evidence type="ECO:0000313" key="5">
    <source>
        <dbReference type="EMBL" id="CAF1119802.1"/>
    </source>
</evidence>
<dbReference type="OrthoDB" id="6372431at2759"/>
<dbReference type="EMBL" id="CAJNOC010008725">
    <property type="protein sequence ID" value="CAF1119802.1"/>
    <property type="molecule type" value="Genomic_DNA"/>
</dbReference>
<dbReference type="GO" id="GO:0005524">
    <property type="term" value="F:ATP binding"/>
    <property type="evidence" value="ECO:0007669"/>
    <property type="project" value="UniProtKB-KW"/>
</dbReference>
<dbReference type="AlphaFoldDB" id="A0A814QHM7"/>
<dbReference type="GO" id="GO:0017111">
    <property type="term" value="F:ribonucleoside triphosphate phosphatase activity"/>
    <property type="evidence" value="ECO:0007669"/>
    <property type="project" value="TreeGrafter"/>
</dbReference>
<keyword evidence="6" id="KW-1185">Reference proteome</keyword>
<dbReference type="InterPro" id="IPR000407">
    <property type="entry name" value="GDA1_CD39_NTPase"/>
</dbReference>
<comment type="similarity">
    <text evidence="1">Belongs to the GDA1/CD39 NTPase family.</text>
</comment>
<keyword evidence="2" id="KW-0378">Hydrolase</keyword>
<dbReference type="PANTHER" id="PTHR11782:SF83">
    <property type="entry name" value="GUANOSINE-DIPHOSPHATASE"/>
    <property type="match status" value="1"/>
</dbReference>
<dbReference type="GO" id="GO:0004382">
    <property type="term" value="F:GDP phosphatase activity"/>
    <property type="evidence" value="ECO:0007669"/>
    <property type="project" value="TreeGrafter"/>
</dbReference>
<feature type="active site" description="Proton acceptor" evidence="3">
    <location>
        <position position="162"/>
    </location>
</feature>
<protein>
    <submittedName>
        <fullName evidence="5">Uncharacterized protein</fullName>
    </submittedName>
</protein>
<keyword evidence="4" id="KW-0067">ATP-binding</keyword>
<feature type="non-terminal residue" evidence="5">
    <location>
        <position position="1"/>
    </location>
</feature>
<sequence>MLVLFLFLLSSIYSIPIINKNQTFEQFAIIFDAGSKGTRMYIYKYQMEPVDTFDRIKLKIQDSIEQTFYCELNDNGLGSYISVDQIATYFSNCMQKANELIPIEKKSQTYISLLATAGMRLLQIRDKDFAESLIHHLRLYFAQSEYYFKDPSQVKLISGQEEGLLSFLSANYFDSTLSQSPRGILDIGGASAQIAFVPQNFNYNNINVNLNEYIYDVELSNNQNYKIYTHSSLCFGTNQILNMYNAKTIKDFNFNSNLLASCYPEGSSVQITGDEILDNPCVNGLIFDQNQDFTIDKNRIQKDQVFTINGNSKKNKCREEIDRLIPQPECPFGSNQCSFNGVYMPTISSESQFYALGNYFEAFDLTSKLLNVDLNNNLQAFNESTYLICSMSYTKLKKINKENNADIGKKRLAKLCLENSYILRLFELYGIKDLKNVDAVEYVNGKKVGWILGYLINELEKNDGFLIN</sequence>
<dbReference type="Gene3D" id="3.30.420.40">
    <property type="match status" value="1"/>
</dbReference>
<organism evidence="5 6">
    <name type="scientific">Brachionus calyciflorus</name>
    <dbReference type="NCBI Taxonomy" id="104777"/>
    <lineage>
        <taxon>Eukaryota</taxon>
        <taxon>Metazoa</taxon>
        <taxon>Spiralia</taxon>
        <taxon>Gnathifera</taxon>
        <taxon>Rotifera</taxon>
        <taxon>Eurotatoria</taxon>
        <taxon>Monogononta</taxon>
        <taxon>Pseudotrocha</taxon>
        <taxon>Ploima</taxon>
        <taxon>Brachionidae</taxon>
        <taxon>Brachionus</taxon>
    </lineage>
</organism>
<evidence type="ECO:0000313" key="6">
    <source>
        <dbReference type="Proteomes" id="UP000663879"/>
    </source>
</evidence>
<feature type="binding site" evidence="4">
    <location>
        <begin position="189"/>
        <end position="193"/>
    </location>
    <ligand>
        <name>ATP</name>
        <dbReference type="ChEBI" id="CHEBI:30616"/>
    </ligand>
</feature>
<proteinExistence type="inferred from homology"/>